<evidence type="ECO:0000259" key="12">
    <source>
        <dbReference type="PROSITE" id="PS50180"/>
    </source>
</evidence>
<dbReference type="GO" id="GO:0006886">
    <property type="term" value="P:intracellular protein transport"/>
    <property type="evidence" value="ECO:0007669"/>
    <property type="project" value="UniProtKB-UniRule"/>
</dbReference>
<dbReference type="InterPro" id="IPR008152">
    <property type="entry name" value="Clathrin_a/b/g-adaptin_app_Ig"/>
</dbReference>
<dbReference type="SUPFAM" id="SSF49348">
    <property type="entry name" value="Clathrin adaptor appendage domain"/>
    <property type="match status" value="1"/>
</dbReference>
<dbReference type="Gene3D" id="1.25.10.10">
    <property type="entry name" value="Leucine-rich Repeat Variant"/>
    <property type="match status" value="1"/>
</dbReference>
<keyword evidence="14" id="KW-1185">Reference proteome</keyword>
<dbReference type="Pfam" id="PF02883">
    <property type="entry name" value="Alpha_adaptinC2"/>
    <property type="match status" value="1"/>
</dbReference>
<organism evidence="13 14">
    <name type="scientific">Mycena metata</name>
    <dbReference type="NCBI Taxonomy" id="1033252"/>
    <lineage>
        <taxon>Eukaryota</taxon>
        <taxon>Fungi</taxon>
        <taxon>Dikarya</taxon>
        <taxon>Basidiomycota</taxon>
        <taxon>Agaricomycotina</taxon>
        <taxon>Agaricomycetes</taxon>
        <taxon>Agaricomycetidae</taxon>
        <taxon>Agaricales</taxon>
        <taxon>Marasmiineae</taxon>
        <taxon>Mycenaceae</taxon>
        <taxon>Mycena</taxon>
    </lineage>
</organism>
<evidence type="ECO:0000256" key="1">
    <source>
        <dbReference type="ARBA" id="ARBA00004156"/>
    </source>
</evidence>
<dbReference type="Gene3D" id="2.60.40.1230">
    <property type="match status" value="1"/>
</dbReference>
<dbReference type="InterPro" id="IPR017107">
    <property type="entry name" value="AP1_complex_gsu"/>
</dbReference>
<dbReference type="SUPFAM" id="SSF48371">
    <property type="entry name" value="ARM repeat"/>
    <property type="match status" value="1"/>
</dbReference>
<comment type="subunit">
    <text evidence="9">Adaptor protein complex 1 (AP-1) is a heterotetramer composed of two large adaptins (gamma-type subunit APL4 and beta-type subunit APL2), a medium adaptin (mu-type subunit APM1) and a small adaptin (sigma-type subunit APS1). AP-1 interacts with clathrin.</text>
</comment>
<dbReference type="Proteomes" id="UP001215598">
    <property type="component" value="Unassembled WGS sequence"/>
</dbReference>
<dbReference type="SMART" id="SM00809">
    <property type="entry name" value="Alpha_adaptinC2"/>
    <property type="match status" value="1"/>
</dbReference>
<evidence type="ECO:0000313" key="13">
    <source>
        <dbReference type="EMBL" id="KAJ7760437.1"/>
    </source>
</evidence>
<accession>A0AAD7NFT8</accession>
<reference evidence="13" key="1">
    <citation type="submission" date="2023-03" db="EMBL/GenBank/DDBJ databases">
        <title>Massive genome expansion in bonnet fungi (Mycena s.s.) driven by repeated elements and novel gene families across ecological guilds.</title>
        <authorList>
            <consortium name="Lawrence Berkeley National Laboratory"/>
            <person name="Harder C.B."/>
            <person name="Miyauchi S."/>
            <person name="Viragh M."/>
            <person name="Kuo A."/>
            <person name="Thoen E."/>
            <person name="Andreopoulos B."/>
            <person name="Lu D."/>
            <person name="Skrede I."/>
            <person name="Drula E."/>
            <person name="Henrissat B."/>
            <person name="Morin E."/>
            <person name="Kohler A."/>
            <person name="Barry K."/>
            <person name="LaButti K."/>
            <person name="Morin E."/>
            <person name="Salamov A."/>
            <person name="Lipzen A."/>
            <person name="Mereny Z."/>
            <person name="Hegedus B."/>
            <person name="Baldrian P."/>
            <person name="Stursova M."/>
            <person name="Weitz H."/>
            <person name="Taylor A."/>
            <person name="Grigoriev I.V."/>
            <person name="Nagy L.G."/>
            <person name="Martin F."/>
            <person name="Kauserud H."/>
        </authorList>
    </citation>
    <scope>NUCLEOTIDE SEQUENCE</scope>
    <source>
        <strain evidence="13">CBHHK182m</strain>
    </source>
</reference>
<dbReference type="EMBL" id="JARKIB010000037">
    <property type="protein sequence ID" value="KAJ7760437.1"/>
    <property type="molecule type" value="Genomic_DNA"/>
</dbReference>
<feature type="domain" description="GAE" evidence="12">
    <location>
        <begin position="715"/>
        <end position="828"/>
    </location>
</feature>
<dbReference type="FunFam" id="1.25.10.10:FF:000030">
    <property type="entry name" value="AP-1 complex subunit gamma"/>
    <property type="match status" value="1"/>
</dbReference>
<dbReference type="GO" id="GO:0005829">
    <property type="term" value="C:cytosol"/>
    <property type="evidence" value="ECO:0007669"/>
    <property type="project" value="GOC"/>
</dbReference>
<dbReference type="InterPro" id="IPR008153">
    <property type="entry name" value="GAE_dom"/>
</dbReference>
<keyword evidence="5 10" id="KW-0653">Protein transport</keyword>
<evidence type="ECO:0000256" key="3">
    <source>
        <dbReference type="ARBA" id="ARBA00006613"/>
    </source>
</evidence>
<evidence type="ECO:0000256" key="2">
    <source>
        <dbReference type="ARBA" id="ARBA00004555"/>
    </source>
</evidence>
<dbReference type="InterPro" id="IPR013041">
    <property type="entry name" value="Clathrin_app_Ig-like_sf"/>
</dbReference>
<comment type="similarity">
    <text evidence="3 10">Belongs to the adaptor complexes large subunit family.</text>
</comment>
<evidence type="ECO:0000256" key="5">
    <source>
        <dbReference type="ARBA" id="ARBA00022927"/>
    </source>
</evidence>
<evidence type="ECO:0000256" key="11">
    <source>
        <dbReference type="SAM" id="MobiDB-lite"/>
    </source>
</evidence>
<evidence type="ECO:0000256" key="7">
    <source>
        <dbReference type="ARBA" id="ARBA00023136"/>
    </source>
</evidence>
<feature type="region of interest" description="Disordered" evidence="11">
    <location>
        <begin position="641"/>
        <end position="665"/>
    </location>
</feature>
<dbReference type="InterPro" id="IPR011989">
    <property type="entry name" value="ARM-like"/>
</dbReference>
<comment type="caution">
    <text evidence="13">The sequence shown here is derived from an EMBL/GenBank/DDBJ whole genome shotgun (WGS) entry which is preliminary data.</text>
</comment>
<sequence>MVYHNLKALIKGIRACKTVADERALIQQESAAIRTSFKEEDSFARHNNIAKLLYIHMLGSAAHFGQIECLKLVASPRFSDKRLGYLGIMLLLDESQETLTLVTNSLKNDMNHSNMYAVGLALCTFANIASEEMSRDLANEIEKLLGSSNTYIRKKAALCALRVIKKVPELADHFTAKAKNLLTDRNHGVLLSSITLVTEMCQIDTAIRDEFRNAVPLLVRNLKSLVTTGYSPEHDVSGITDPFLQVKILRLLRLLGQGDEKASETMNDILAQVATNTDSTKNVGNSILYETVLTVLDIEADTGLRVMAINILGKFLGNRDNNIRYVALNTLNKVVSMDTNAVQRHRNIILDCLRDGDISIRRRALELSYALINESNVRVLVRELLAFLEVADDEFKLGMTTQISLAAERFAPNKRWHIDTVLRFLRLAGNFVREEILSAFIRLVAHTPELQAYTASKLYIALTSDISQESLTLAATWVIGEYSDVLLEGGIVDDDSQKQVSDKELIDLLVSILDSPYANQLTRQFVLTSITKISSRPMVSHVQQERVSELLAQYATSPELELQQRAVEFVSLFNLGDIKEGVLEKMPPPEIKATVIGVVSEDKPVGSTRSAPDQDLIGSEDIMGSPPVNGHAPAQNNEDLLRDIFGGGSDQSTATSPPPAQRSTVDDIMGLFGPGPSAPTTSPPAATIPVSNPMSAFNLPATQTPQPPPPQPTAPRLASYTAYEKNELKITLTPQTSAAQPGTVMILARFQVAGSTAATGLSFQAAVPKSQQLQMLPMSNPDINPGSVETQRMRVVAPVGSAVRLRLRISYSVGGQAVQEQVDFAGFPPGLTGGS</sequence>
<evidence type="ECO:0000256" key="10">
    <source>
        <dbReference type="PIRNR" id="PIRNR037094"/>
    </source>
</evidence>
<protein>
    <recommendedName>
        <fullName evidence="10">AP-1 complex subunit gamma</fullName>
    </recommendedName>
</protein>
<dbReference type="GO" id="GO:0030121">
    <property type="term" value="C:AP-1 adaptor complex"/>
    <property type="evidence" value="ECO:0007669"/>
    <property type="project" value="InterPro"/>
</dbReference>
<evidence type="ECO:0000256" key="4">
    <source>
        <dbReference type="ARBA" id="ARBA00022448"/>
    </source>
</evidence>
<dbReference type="PIRSF" id="PIRSF037094">
    <property type="entry name" value="AP1_complex_gamma"/>
    <property type="match status" value="1"/>
</dbReference>
<dbReference type="PANTHER" id="PTHR22780">
    <property type="entry name" value="ADAPTIN, ALPHA/GAMMA/EPSILON"/>
    <property type="match status" value="1"/>
</dbReference>
<dbReference type="GO" id="GO:0016192">
    <property type="term" value="P:vesicle-mediated transport"/>
    <property type="evidence" value="ECO:0007669"/>
    <property type="project" value="InterPro"/>
</dbReference>
<dbReference type="InterPro" id="IPR002553">
    <property type="entry name" value="Clathrin/coatomer_adapt-like_N"/>
</dbReference>
<evidence type="ECO:0000313" key="14">
    <source>
        <dbReference type="Proteomes" id="UP001215598"/>
    </source>
</evidence>
<keyword evidence="7 10" id="KW-0472">Membrane</keyword>
<evidence type="ECO:0000256" key="8">
    <source>
        <dbReference type="ARBA" id="ARBA00023329"/>
    </source>
</evidence>
<gene>
    <name evidence="13" type="ORF">B0H16DRAFT_572541</name>
</gene>
<name>A0AAD7NFT8_9AGAR</name>
<evidence type="ECO:0000256" key="9">
    <source>
        <dbReference type="ARBA" id="ARBA00062546"/>
    </source>
</evidence>
<comment type="subcellular location">
    <subcellularLocation>
        <location evidence="1">Cytoplasmic vesicle membrane</location>
    </subcellularLocation>
    <subcellularLocation>
        <location evidence="2">Golgi apparatus</location>
    </subcellularLocation>
</comment>
<dbReference type="PROSITE" id="PS50180">
    <property type="entry name" value="GAE"/>
    <property type="match status" value="1"/>
</dbReference>
<keyword evidence="8 10" id="KW-0968">Cytoplasmic vesicle</keyword>
<keyword evidence="6 10" id="KW-0333">Golgi apparatus</keyword>
<dbReference type="AlphaFoldDB" id="A0AAD7NFT8"/>
<evidence type="ECO:0000256" key="6">
    <source>
        <dbReference type="ARBA" id="ARBA00023034"/>
    </source>
</evidence>
<dbReference type="GO" id="GO:0016482">
    <property type="term" value="P:cytosolic transport"/>
    <property type="evidence" value="ECO:0007669"/>
    <property type="project" value="UniProtKB-ARBA"/>
</dbReference>
<dbReference type="Pfam" id="PF01602">
    <property type="entry name" value="Adaptin_N"/>
    <property type="match status" value="1"/>
</dbReference>
<dbReference type="InterPro" id="IPR050840">
    <property type="entry name" value="Adaptor_Complx_Large_Subunit"/>
</dbReference>
<dbReference type="InterPro" id="IPR016024">
    <property type="entry name" value="ARM-type_fold"/>
</dbReference>
<proteinExistence type="inferred from homology"/>
<keyword evidence="4 10" id="KW-0813">Transport</keyword>